<dbReference type="PANTHER" id="PTHR43394">
    <property type="entry name" value="ATP-DEPENDENT PERMEASE MDL1, MITOCHONDRIAL"/>
    <property type="match status" value="1"/>
</dbReference>
<dbReference type="InterPro" id="IPR003439">
    <property type="entry name" value="ABC_transporter-like_ATP-bd"/>
</dbReference>
<dbReference type="GO" id="GO:0005524">
    <property type="term" value="F:ATP binding"/>
    <property type="evidence" value="ECO:0007669"/>
    <property type="project" value="UniProtKB-KW"/>
</dbReference>
<dbReference type="PROSITE" id="PS00211">
    <property type="entry name" value="ABC_TRANSPORTER_1"/>
    <property type="match status" value="1"/>
</dbReference>
<dbReference type="InterPro" id="IPR011527">
    <property type="entry name" value="ABC1_TM_dom"/>
</dbReference>
<dbReference type="PROSITE" id="PS50893">
    <property type="entry name" value="ABC_TRANSPORTER_2"/>
    <property type="match status" value="1"/>
</dbReference>
<evidence type="ECO:0000256" key="2">
    <source>
        <dbReference type="ARBA" id="ARBA00022692"/>
    </source>
</evidence>
<dbReference type="CDD" id="cd18541">
    <property type="entry name" value="ABC_6TM_TmrB_like"/>
    <property type="match status" value="1"/>
</dbReference>
<dbReference type="PROSITE" id="PS50929">
    <property type="entry name" value="ABC_TM1F"/>
    <property type="match status" value="1"/>
</dbReference>
<keyword evidence="6 7" id="KW-0472">Membrane</keyword>
<dbReference type="PANTHER" id="PTHR43394:SF1">
    <property type="entry name" value="ATP-BINDING CASSETTE SUB-FAMILY B MEMBER 10, MITOCHONDRIAL"/>
    <property type="match status" value="1"/>
</dbReference>
<feature type="transmembrane region" description="Helical" evidence="7">
    <location>
        <begin position="281"/>
        <end position="301"/>
    </location>
</feature>
<feature type="transmembrane region" description="Helical" evidence="7">
    <location>
        <begin position="35"/>
        <end position="55"/>
    </location>
</feature>
<dbReference type="SUPFAM" id="SSF90123">
    <property type="entry name" value="ABC transporter transmembrane region"/>
    <property type="match status" value="1"/>
</dbReference>
<accession>A0ABY4HVH2</accession>
<evidence type="ECO:0000256" key="6">
    <source>
        <dbReference type="ARBA" id="ARBA00023136"/>
    </source>
</evidence>
<dbReference type="InterPro" id="IPR039421">
    <property type="entry name" value="Type_1_exporter"/>
</dbReference>
<feature type="transmembrane region" description="Helical" evidence="7">
    <location>
        <begin position="313"/>
        <end position="334"/>
    </location>
</feature>
<evidence type="ECO:0000256" key="5">
    <source>
        <dbReference type="ARBA" id="ARBA00022989"/>
    </source>
</evidence>
<evidence type="ECO:0000313" key="11">
    <source>
        <dbReference type="Proteomes" id="UP000830198"/>
    </source>
</evidence>
<evidence type="ECO:0000259" key="9">
    <source>
        <dbReference type="PROSITE" id="PS50929"/>
    </source>
</evidence>
<feature type="transmembrane region" description="Helical" evidence="7">
    <location>
        <begin position="90"/>
        <end position="110"/>
    </location>
</feature>
<evidence type="ECO:0000256" key="1">
    <source>
        <dbReference type="ARBA" id="ARBA00004651"/>
    </source>
</evidence>
<sequence>MFLFCGRLLTDIRLQTNMKHLATLNKYFVKYKWRFLTGLICTAVSIVFSVFQPIMVRQIFDLLALNLNNYNLLSDTGLKAPFRGDFTNVLAFYGISILLFALLSGFFLYLQRQTLIVMSRYIEYDLKNEIYQQYQLLDLNFYKMHRTGDLMSRITEDVSRVRMYVGPAIMYATRTIFMIVIVVYLMIEVNPLLTLYTLSPLPVLALIIYYVNHIIHRKSERIQAQLSNITSIAQESYSGIRVIKSYVQEEASIRHFEEASEAYKESSVSLAKTDALFQPSMSLMIGLSVVLTIFIGGIQVIHGNITVGNLAEFVIYVNMLMFPFFSIGMVASMIQRAAASQQRINEFLDIKPAIADSPGAQPLSIKGEVVFKNVSFTYPHTGIQAIKNFNLTVKPGEKVAVIGRTGSGKSTLAQLLIRMYDPQEGAILLDKQDIRQVTLDSLRHQISYVPQDVFLFSDSVMNNIRFGTPEASPEMVRTAARQASVEKDILGFNEGFDTVVGERGVTLSGGQKQRISIARGLIKNPNLLVFDDCLSAVDARTEKEIIGNLYAYLKDKTAIIITHRIFALFEFDKIIVLDDGRIVETGTHNELLALNGYYAELYARQQSGEEESVIE</sequence>
<name>A0ABY4HVH2_CHIFI</name>
<keyword evidence="4 10" id="KW-0067">ATP-binding</keyword>
<feature type="domain" description="ABC transporter" evidence="8">
    <location>
        <begin position="369"/>
        <end position="604"/>
    </location>
</feature>
<comment type="subcellular location">
    <subcellularLocation>
        <location evidence="1">Cell membrane</location>
        <topology evidence="1">Multi-pass membrane protein</topology>
    </subcellularLocation>
</comment>
<feature type="transmembrane region" description="Helical" evidence="7">
    <location>
        <begin position="168"/>
        <end position="187"/>
    </location>
</feature>
<keyword evidence="5 7" id="KW-1133">Transmembrane helix</keyword>
<dbReference type="Proteomes" id="UP000830198">
    <property type="component" value="Chromosome"/>
</dbReference>
<dbReference type="SUPFAM" id="SSF52540">
    <property type="entry name" value="P-loop containing nucleoside triphosphate hydrolases"/>
    <property type="match status" value="1"/>
</dbReference>
<keyword evidence="11" id="KW-1185">Reference proteome</keyword>
<dbReference type="InterPro" id="IPR036640">
    <property type="entry name" value="ABC1_TM_sf"/>
</dbReference>
<evidence type="ECO:0000256" key="7">
    <source>
        <dbReference type="SAM" id="Phobius"/>
    </source>
</evidence>
<evidence type="ECO:0000256" key="4">
    <source>
        <dbReference type="ARBA" id="ARBA00022840"/>
    </source>
</evidence>
<dbReference type="Gene3D" id="1.20.1560.10">
    <property type="entry name" value="ABC transporter type 1, transmembrane domain"/>
    <property type="match status" value="1"/>
</dbReference>
<feature type="transmembrane region" description="Helical" evidence="7">
    <location>
        <begin position="193"/>
        <end position="211"/>
    </location>
</feature>
<dbReference type="EMBL" id="CP095855">
    <property type="protein sequence ID" value="UPK67789.1"/>
    <property type="molecule type" value="Genomic_DNA"/>
</dbReference>
<reference evidence="10 11" key="1">
    <citation type="submission" date="2022-04" db="EMBL/GenBank/DDBJ databases">
        <title>The arsenic-methylating capacity of Chitinophaga filiformis YT5 during chitin decomposition.</title>
        <authorList>
            <person name="Chen G."/>
            <person name="Liang Y."/>
        </authorList>
    </citation>
    <scope>NUCLEOTIDE SEQUENCE [LARGE SCALE GENOMIC DNA]</scope>
    <source>
        <strain evidence="10 11">YT5</strain>
    </source>
</reference>
<dbReference type="Pfam" id="PF00005">
    <property type="entry name" value="ABC_tran"/>
    <property type="match status" value="1"/>
</dbReference>
<dbReference type="InterPro" id="IPR027417">
    <property type="entry name" value="P-loop_NTPase"/>
</dbReference>
<evidence type="ECO:0000256" key="3">
    <source>
        <dbReference type="ARBA" id="ARBA00022741"/>
    </source>
</evidence>
<dbReference type="Gene3D" id="3.40.50.300">
    <property type="entry name" value="P-loop containing nucleotide triphosphate hydrolases"/>
    <property type="match status" value="1"/>
</dbReference>
<dbReference type="InterPro" id="IPR017871">
    <property type="entry name" value="ABC_transporter-like_CS"/>
</dbReference>
<keyword evidence="2 7" id="KW-0812">Transmembrane</keyword>
<evidence type="ECO:0000313" key="10">
    <source>
        <dbReference type="EMBL" id="UPK67789.1"/>
    </source>
</evidence>
<evidence type="ECO:0000259" key="8">
    <source>
        <dbReference type="PROSITE" id="PS50893"/>
    </source>
</evidence>
<dbReference type="SMART" id="SM00382">
    <property type="entry name" value="AAA"/>
    <property type="match status" value="1"/>
</dbReference>
<gene>
    <name evidence="10" type="ORF">MYF79_22835</name>
</gene>
<protein>
    <submittedName>
        <fullName evidence="10">ABC transporter ATP-binding protein/permease</fullName>
    </submittedName>
</protein>
<dbReference type="RefSeq" id="WP_247810134.1">
    <property type="nucleotide sequence ID" value="NZ_CP095855.1"/>
</dbReference>
<organism evidence="10 11">
    <name type="scientific">Chitinophaga filiformis</name>
    <name type="common">Myxococcus filiformis</name>
    <name type="synonym">Flexibacter filiformis</name>
    <dbReference type="NCBI Taxonomy" id="104663"/>
    <lineage>
        <taxon>Bacteria</taxon>
        <taxon>Pseudomonadati</taxon>
        <taxon>Bacteroidota</taxon>
        <taxon>Chitinophagia</taxon>
        <taxon>Chitinophagales</taxon>
        <taxon>Chitinophagaceae</taxon>
        <taxon>Chitinophaga</taxon>
    </lineage>
</organism>
<dbReference type="InterPro" id="IPR003593">
    <property type="entry name" value="AAA+_ATPase"/>
</dbReference>
<dbReference type="Pfam" id="PF00664">
    <property type="entry name" value="ABC_membrane"/>
    <property type="match status" value="1"/>
</dbReference>
<proteinExistence type="predicted"/>
<feature type="domain" description="ABC transmembrane type-1" evidence="9">
    <location>
        <begin position="36"/>
        <end position="336"/>
    </location>
</feature>
<keyword evidence="3" id="KW-0547">Nucleotide-binding</keyword>